<dbReference type="GO" id="GO:0003677">
    <property type="term" value="F:DNA binding"/>
    <property type="evidence" value="ECO:0007669"/>
    <property type="project" value="InterPro"/>
</dbReference>
<dbReference type="PANTHER" id="PTHR43250">
    <property type="entry name" value="EXODEOXYRIBONUCLEASE III"/>
    <property type="match status" value="1"/>
</dbReference>
<evidence type="ECO:0000259" key="6">
    <source>
        <dbReference type="Pfam" id="PF03372"/>
    </source>
</evidence>
<dbReference type="Pfam" id="PF03372">
    <property type="entry name" value="Exo_endo_phos"/>
    <property type="match status" value="1"/>
</dbReference>
<dbReference type="PROSITE" id="PS51435">
    <property type="entry name" value="AP_NUCLEASE_F1_4"/>
    <property type="match status" value="1"/>
</dbReference>
<comment type="cofactor">
    <cofactor evidence="1">
        <name>Mg(2+)</name>
        <dbReference type="ChEBI" id="CHEBI:18420"/>
    </cofactor>
</comment>
<reference evidence="7" key="1">
    <citation type="submission" date="2018-07" db="EMBL/GenBank/DDBJ databases">
        <authorList>
            <person name="Quirk P.G."/>
            <person name="Krulwich T.A."/>
        </authorList>
    </citation>
    <scope>NUCLEOTIDE SEQUENCE</scope>
</reference>
<dbReference type="InterPro" id="IPR020847">
    <property type="entry name" value="AP_endonuclease_F1_BS"/>
</dbReference>
<dbReference type="CDD" id="cd09086">
    <property type="entry name" value="ExoIII-like_AP-endo"/>
    <property type="match status" value="1"/>
</dbReference>
<keyword evidence="3" id="KW-0479">Metal-binding</keyword>
<keyword evidence="5" id="KW-0460">Magnesium</keyword>
<dbReference type="GO" id="GO:0046872">
    <property type="term" value="F:metal ion binding"/>
    <property type="evidence" value="ECO:0007669"/>
    <property type="project" value="UniProtKB-KW"/>
</dbReference>
<dbReference type="InterPro" id="IPR036691">
    <property type="entry name" value="Endo/exonu/phosph_ase_sf"/>
</dbReference>
<evidence type="ECO:0000256" key="3">
    <source>
        <dbReference type="ARBA" id="ARBA00022723"/>
    </source>
</evidence>
<evidence type="ECO:0000256" key="1">
    <source>
        <dbReference type="ARBA" id="ARBA00001946"/>
    </source>
</evidence>
<evidence type="ECO:0000256" key="2">
    <source>
        <dbReference type="ARBA" id="ARBA00007092"/>
    </source>
</evidence>
<evidence type="ECO:0000313" key="7">
    <source>
        <dbReference type="EMBL" id="SUS08464.1"/>
    </source>
</evidence>
<dbReference type="InterPro" id="IPR005135">
    <property type="entry name" value="Endo/exonuclease/phosphatase"/>
</dbReference>
<dbReference type="PROSITE" id="PS00726">
    <property type="entry name" value="AP_NUCLEASE_F1_1"/>
    <property type="match status" value="1"/>
</dbReference>
<name>A0A380TLA1_9ZZZZ</name>
<dbReference type="SUPFAM" id="SSF56219">
    <property type="entry name" value="DNase I-like"/>
    <property type="match status" value="1"/>
</dbReference>
<dbReference type="GO" id="GO:0004519">
    <property type="term" value="F:endonuclease activity"/>
    <property type="evidence" value="ECO:0007669"/>
    <property type="project" value="InterPro"/>
</dbReference>
<sequence>MLTIASWNVNSIKVRLPHLLQWLASFRPDIVLLQETKVVDDAFPRLEIEDSGYNVAAAGQKTYNGVAVLSRQPIDVLARSLPGDDSDEQARYLEVFTAGFRVASLYVPNGNPVESAKFPYKLGWLERLYQHARTVLTGDDRVVFGGDFNIAPAASDVYDPEGWKNDALCRLESRAGLRKILYLGLTDALRARAPGVTGPFTWWDYRRGAFAADEGLRIDHLLLSPPALDRLGECGVDRTPRGWEKPSDHAPAWCRFIDDDVAASDGTPAGA</sequence>
<evidence type="ECO:0000256" key="5">
    <source>
        <dbReference type="ARBA" id="ARBA00022842"/>
    </source>
</evidence>
<dbReference type="InterPro" id="IPR037493">
    <property type="entry name" value="ExoIII-like"/>
</dbReference>
<comment type="similarity">
    <text evidence="2">Belongs to the DNA repair enzymes AP/ExoA family.</text>
</comment>
<protein>
    <submittedName>
        <fullName evidence="7">Exodeoxyribonuclease III</fullName>
    </submittedName>
</protein>
<dbReference type="InterPro" id="IPR004808">
    <property type="entry name" value="AP_endonuc_1"/>
</dbReference>
<evidence type="ECO:0000256" key="4">
    <source>
        <dbReference type="ARBA" id="ARBA00022801"/>
    </source>
</evidence>
<feature type="domain" description="Endonuclease/exonuclease/phosphatase" evidence="6">
    <location>
        <begin position="5"/>
        <end position="249"/>
    </location>
</feature>
<dbReference type="GO" id="GO:0008311">
    <property type="term" value="F:double-stranded DNA 3'-5' DNA exonuclease activity"/>
    <property type="evidence" value="ECO:0007669"/>
    <property type="project" value="InterPro"/>
</dbReference>
<dbReference type="GO" id="GO:0006281">
    <property type="term" value="P:DNA repair"/>
    <property type="evidence" value="ECO:0007669"/>
    <property type="project" value="InterPro"/>
</dbReference>
<accession>A0A380TLA1</accession>
<gene>
    <name evidence="7" type="ORF">DF3PB_70011</name>
</gene>
<dbReference type="PANTHER" id="PTHR43250:SF2">
    <property type="entry name" value="EXODEOXYRIBONUCLEASE III"/>
    <property type="match status" value="1"/>
</dbReference>
<dbReference type="NCBIfam" id="TIGR00633">
    <property type="entry name" value="xth"/>
    <property type="match status" value="1"/>
</dbReference>
<dbReference type="AlphaFoldDB" id="A0A380TLA1"/>
<organism evidence="7">
    <name type="scientific">metagenome</name>
    <dbReference type="NCBI Taxonomy" id="256318"/>
    <lineage>
        <taxon>unclassified sequences</taxon>
        <taxon>metagenomes</taxon>
    </lineage>
</organism>
<proteinExistence type="inferred from homology"/>
<dbReference type="EMBL" id="UIDG01000623">
    <property type="protein sequence ID" value="SUS08464.1"/>
    <property type="molecule type" value="Genomic_DNA"/>
</dbReference>
<keyword evidence="4" id="KW-0378">Hydrolase</keyword>
<dbReference type="Gene3D" id="3.60.10.10">
    <property type="entry name" value="Endonuclease/exonuclease/phosphatase"/>
    <property type="match status" value="1"/>
</dbReference>
<dbReference type="NCBIfam" id="TIGR00195">
    <property type="entry name" value="exoDNase_III"/>
    <property type="match status" value="1"/>
</dbReference>